<organism evidence="1 2">
    <name type="scientific">Solea senegalensis</name>
    <name type="common">Senegalese sole</name>
    <dbReference type="NCBI Taxonomy" id="28829"/>
    <lineage>
        <taxon>Eukaryota</taxon>
        <taxon>Metazoa</taxon>
        <taxon>Chordata</taxon>
        <taxon>Craniata</taxon>
        <taxon>Vertebrata</taxon>
        <taxon>Euteleostomi</taxon>
        <taxon>Actinopterygii</taxon>
        <taxon>Neopterygii</taxon>
        <taxon>Teleostei</taxon>
        <taxon>Neoteleostei</taxon>
        <taxon>Acanthomorphata</taxon>
        <taxon>Carangaria</taxon>
        <taxon>Pleuronectiformes</taxon>
        <taxon>Pleuronectoidei</taxon>
        <taxon>Soleidae</taxon>
        <taxon>Solea</taxon>
    </lineage>
</organism>
<dbReference type="EMBL" id="JAGKHQ010000009">
    <property type="protein sequence ID" value="KAG7508365.1"/>
    <property type="molecule type" value="Genomic_DNA"/>
</dbReference>
<dbReference type="Proteomes" id="UP000693946">
    <property type="component" value="Linkage Group LG17"/>
</dbReference>
<keyword evidence="2" id="KW-1185">Reference proteome</keyword>
<gene>
    <name evidence="1" type="ORF">JOB18_010943</name>
</gene>
<name>A0AAV6RVX3_SOLSE</name>
<dbReference type="AlphaFoldDB" id="A0AAV6RVX3"/>
<sequence>MDTDVFATFISISSENPFGKKSLGWSPPPPLPAGVHLIQGTVQSWIRAGDLKRWIRRHALLLSEDGKDITGILNKRIS</sequence>
<accession>A0AAV6RVX3</accession>
<proteinExistence type="predicted"/>
<reference evidence="1 2" key="1">
    <citation type="journal article" date="2021" name="Sci. Rep.">
        <title>Chromosome anchoring in Senegalese sole (Solea senegalensis) reveals sex-associated markers and genome rearrangements in flatfish.</title>
        <authorList>
            <person name="Guerrero-Cozar I."/>
            <person name="Gomez-Garrido J."/>
            <person name="Berbel C."/>
            <person name="Martinez-Blanch J.F."/>
            <person name="Alioto T."/>
            <person name="Claros M.G."/>
            <person name="Gagnaire P.A."/>
            <person name="Manchado M."/>
        </authorList>
    </citation>
    <scope>NUCLEOTIDE SEQUENCE [LARGE SCALE GENOMIC DNA]</scope>
    <source>
        <strain evidence="1">Sse05_10M</strain>
    </source>
</reference>
<protein>
    <submittedName>
        <fullName evidence="1">Uncharacterized protein</fullName>
    </submittedName>
</protein>
<evidence type="ECO:0000313" key="1">
    <source>
        <dbReference type="EMBL" id="KAG7508365.1"/>
    </source>
</evidence>
<comment type="caution">
    <text evidence="1">The sequence shown here is derived from an EMBL/GenBank/DDBJ whole genome shotgun (WGS) entry which is preliminary data.</text>
</comment>
<evidence type="ECO:0000313" key="2">
    <source>
        <dbReference type="Proteomes" id="UP000693946"/>
    </source>
</evidence>